<feature type="compositionally biased region" description="Polar residues" evidence="1">
    <location>
        <begin position="39"/>
        <end position="53"/>
    </location>
</feature>
<feature type="compositionally biased region" description="Low complexity" evidence="1">
    <location>
        <begin position="568"/>
        <end position="583"/>
    </location>
</feature>
<feature type="region of interest" description="Disordered" evidence="1">
    <location>
        <begin position="443"/>
        <end position="730"/>
    </location>
</feature>
<dbReference type="EnsemblPlants" id="EMT18355">
    <property type="protein sequence ID" value="EMT18355"/>
    <property type="gene ID" value="F775_30805"/>
</dbReference>
<dbReference type="Gene3D" id="2.60.210.10">
    <property type="entry name" value="Apoptosis, Tumor Necrosis Factor Receptor Associated Protein 2, Chain A"/>
    <property type="match status" value="1"/>
</dbReference>
<feature type="compositionally biased region" description="Basic and acidic residues" evidence="1">
    <location>
        <begin position="358"/>
        <end position="380"/>
    </location>
</feature>
<feature type="compositionally biased region" description="Basic residues" evidence="1">
    <location>
        <begin position="451"/>
        <end position="468"/>
    </location>
</feature>
<feature type="region of interest" description="Disordered" evidence="1">
    <location>
        <begin position="798"/>
        <end position="866"/>
    </location>
</feature>
<proteinExistence type="predicted"/>
<dbReference type="PROSITE" id="PS50144">
    <property type="entry name" value="MATH"/>
    <property type="match status" value="1"/>
</dbReference>
<feature type="compositionally biased region" description="Low complexity" evidence="1">
    <location>
        <begin position="776"/>
        <end position="786"/>
    </location>
</feature>
<evidence type="ECO:0000256" key="1">
    <source>
        <dbReference type="SAM" id="MobiDB-lite"/>
    </source>
</evidence>
<feature type="compositionally biased region" description="Polar residues" evidence="1">
    <location>
        <begin position="493"/>
        <end position="506"/>
    </location>
</feature>
<feature type="compositionally biased region" description="Polar residues" evidence="1">
    <location>
        <begin position="663"/>
        <end position="676"/>
    </location>
</feature>
<feature type="compositionally biased region" description="Basic and acidic residues" evidence="1">
    <location>
        <begin position="637"/>
        <end position="649"/>
    </location>
</feature>
<dbReference type="InterPro" id="IPR002083">
    <property type="entry name" value="MATH/TRAF_dom"/>
</dbReference>
<sequence length="1044" mass="117005">MAGTLVEDYTGDGRSSSTEDLPSDQQSHSGESLAEWRSSEQVENGTPSTSPAYSDTEDDDCGPRPPELYGKFTWRIDNFSQINKRELRSNSFDVGGYKWYILIYPQGCDVCNHLSLFLCVANHDKLLPGWSHFAQFTIAVINRDPKKSKYSDTLHRFWKKEHDWGWKKFMELSKLHDGFVIEDVLTIKAQVQVIREKADRPFRCLDGQYRRELVRVYLSNVEQICRRFIDERRSKLCRLIEDRLRWSSFNAFWLGMDPSMRRNMTREKTDTILKVLVKHFFIEKEVTSTLVMDSLYTGLKALEYKSKNQVGLSKLTETDARSTSMVLVEQDMFVLADDVLILLERATLDTLPHQQLPTKDEKASQNRTKESSSGDDFNKDSIERDDRRLIELGWKTLEFFALAHIFSRIEVAYQEAVALKRQEELIREEEAAGLAEIELKAKRSAAEKEKRIRKKQAKQKKNNRKNNKGKNERVDMKEVALEGSPSDDRNPDDLSSQAEEVTSNPDNPDEASDISDNRDDNSEVLNVDLEDRESSPVNWETDASETRGIVPEVGDVQNEQSGKRASFVDDSSSTCSSDSVPSVILNGSNAGGAWTNVKSSSNRGNNRRNKDTDLRTGHAHGGSNPAHNGSYGSSNSKDMRLEAGDDKVVSQKKQNAQRHVDVTSPSKLRMTESSIPSVPVPTKSESQKPTSLVNSSSATKVITASRPLSAPQVPAAKQVAPAVSTVQTAPVLSRSRSAVGRLGNEPSASAPSYIPRSYRNAMMEKTSVGASSLTHQTSSSAQGVSHSQSMFASSASILSPDNSARTEKSSLEPGFTFGTVKPESLNQYQWREESSQQASCSRSSSNDHGLLNSSVGNESDKLNLNGRPRSKQLLSEISTRFTPYQPQGLVGDEFPHLDIINDLLDEELGDRRKVLQPGFVRQFSMPNNVPNNASTPDYGMFNDQYLFDQSEQYYDEELAPYYSDLNGGPQGLRDRSYSQFDLPSYSNSQFDDMVMGQWPYSRADNSMPNFGADINAYPYQSRDYQTTSANAASRYPSYHPGNGH</sequence>
<feature type="compositionally biased region" description="Polar residues" evidence="1">
    <location>
        <begin position="625"/>
        <end position="636"/>
    </location>
</feature>
<dbReference type="AlphaFoldDB" id="R7WDZ9"/>
<dbReference type="PANTHER" id="PTHR47477">
    <property type="entry name" value="TNF RECEPTOR-ASSOCIATED FACTOR HOMOLOG 1A"/>
    <property type="match status" value="1"/>
</dbReference>
<dbReference type="CDD" id="cd00121">
    <property type="entry name" value="MATH"/>
    <property type="match status" value="1"/>
</dbReference>
<feature type="region of interest" description="Disordered" evidence="1">
    <location>
        <begin position="1"/>
        <end position="61"/>
    </location>
</feature>
<protein>
    <submittedName>
        <fullName evidence="2">Uncharacterized protein</fullName>
    </submittedName>
</protein>
<dbReference type="PANTHER" id="PTHR47477:SF8">
    <property type="entry name" value="TNF RECEPTOR-ASSOCIATED FACTOR HOMOLOG 1A"/>
    <property type="match status" value="1"/>
</dbReference>
<feature type="region of interest" description="Disordered" evidence="1">
    <location>
        <begin position="767"/>
        <end position="786"/>
    </location>
</feature>
<evidence type="ECO:0000313" key="2">
    <source>
        <dbReference type="EnsemblPlants" id="EMT18355"/>
    </source>
</evidence>
<feature type="compositionally biased region" description="Basic and acidic residues" evidence="1">
    <location>
        <begin position="469"/>
        <end position="492"/>
    </location>
</feature>
<reference evidence="2" key="1">
    <citation type="submission" date="2015-06" db="UniProtKB">
        <authorList>
            <consortium name="EnsemblPlants"/>
        </authorList>
    </citation>
    <scope>IDENTIFICATION</scope>
</reference>
<feature type="region of interest" description="Disordered" evidence="1">
    <location>
        <begin position="353"/>
        <end position="380"/>
    </location>
</feature>
<name>R7WDZ9_AEGTA</name>
<dbReference type="InterPro" id="IPR055327">
    <property type="entry name" value="TRAF1A/B"/>
</dbReference>
<dbReference type="SMART" id="SM00061">
    <property type="entry name" value="MATH"/>
    <property type="match status" value="1"/>
</dbReference>
<dbReference type="InterPro" id="IPR008974">
    <property type="entry name" value="TRAF-like"/>
</dbReference>
<feature type="compositionally biased region" description="Polar residues" evidence="1">
    <location>
        <begin position="683"/>
        <end position="702"/>
    </location>
</feature>
<feature type="compositionally biased region" description="Low complexity" evidence="1">
    <location>
        <begin position="835"/>
        <end position="844"/>
    </location>
</feature>
<dbReference type="SUPFAM" id="SSF49599">
    <property type="entry name" value="TRAF domain-like"/>
    <property type="match status" value="1"/>
</dbReference>
<dbReference type="Pfam" id="PF22486">
    <property type="entry name" value="MATH_2"/>
    <property type="match status" value="1"/>
</dbReference>
<organism evidence="2">
    <name type="scientific">Aegilops tauschii</name>
    <name type="common">Tausch's goatgrass</name>
    <name type="synonym">Aegilops squarrosa</name>
    <dbReference type="NCBI Taxonomy" id="37682"/>
    <lineage>
        <taxon>Eukaryota</taxon>
        <taxon>Viridiplantae</taxon>
        <taxon>Streptophyta</taxon>
        <taxon>Embryophyta</taxon>
        <taxon>Tracheophyta</taxon>
        <taxon>Spermatophyta</taxon>
        <taxon>Magnoliopsida</taxon>
        <taxon>Liliopsida</taxon>
        <taxon>Poales</taxon>
        <taxon>Poaceae</taxon>
        <taxon>BOP clade</taxon>
        <taxon>Pooideae</taxon>
        <taxon>Triticodae</taxon>
        <taxon>Triticeae</taxon>
        <taxon>Triticinae</taxon>
        <taxon>Aegilops</taxon>
    </lineage>
</organism>
<feature type="compositionally biased region" description="Polar residues" evidence="1">
    <location>
        <begin position="13"/>
        <end position="30"/>
    </location>
</feature>
<accession>R7WDZ9</accession>
<feature type="compositionally biased region" description="Low complexity" evidence="1">
    <location>
        <begin position="710"/>
        <end position="723"/>
    </location>
</feature>